<keyword evidence="2" id="KW-0342">GTP-binding</keyword>
<proteinExistence type="predicted"/>
<evidence type="ECO:0000256" key="1">
    <source>
        <dbReference type="ARBA" id="ARBA00022741"/>
    </source>
</evidence>
<evidence type="ECO:0000313" key="3">
    <source>
        <dbReference type="EMBL" id="NDV40191.1"/>
    </source>
</evidence>
<protein>
    <submittedName>
        <fullName evidence="3">Uncharacterized protein</fullName>
    </submittedName>
</protein>
<dbReference type="SMART" id="SM00174">
    <property type="entry name" value="RHO"/>
    <property type="match status" value="1"/>
</dbReference>
<dbReference type="GO" id="GO:0005525">
    <property type="term" value="F:GTP binding"/>
    <property type="evidence" value="ECO:0007669"/>
    <property type="project" value="UniProtKB-KW"/>
</dbReference>
<reference evidence="3" key="1">
    <citation type="journal article" date="2020" name="J. Eukaryot. Microbiol.">
        <title>De novo Sequencing, Assembly and Annotation of the Transcriptome for the Free-Living Testate Amoeba Arcella intermedia.</title>
        <authorList>
            <person name="Ribeiro G.M."/>
            <person name="Porfirio-Sousa A.L."/>
            <person name="Maurer-Alcala X.X."/>
            <person name="Katz L.A."/>
            <person name="Lahr D.J.G."/>
        </authorList>
    </citation>
    <scope>NUCLEOTIDE SEQUENCE</scope>
</reference>
<dbReference type="PROSITE" id="PS51419">
    <property type="entry name" value="RAB"/>
    <property type="match status" value="1"/>
</dbReference>
<dbReference type="SUPFAM" id="SSF52540">
    <property type="entry name" value="P-loop containing nucleoside triphosphate hydrolases"/>
    <property type="match status" value="1"/>
</dbReference>
<dbReference type="InterPro" id="IPR001806">
    <property type="entry name" value="Small_GTPase"/>
</dbReference>
<dbReference type="EMBL" id="GIBP01011222">
    <property type="protein sequence ID" value="NDV40191.1"/>
    <property type="molecule type" value="Transcribed_RNA"/>
</dbReference>
<name>A0A6B2LU05_9EUKA</name>
<dbReference type="SMART" id="SM00173">
    <property type="entry name" value="RAS"/>
    <property type="match status" value="1"/>
</dbReference>
<keyword evidence="1" id="KW-0547">Nucleotide-binding</keyword>
<dbReference type="GO" id="GO:0003924">
    <property type="term" value="F:GTPase activity"/>
    <property type="evidence" value="ECO:0007669"/>
    <property type="project" value="InterPro"/>
</dbReference>
<sequence>MRDQIARVKDSETFPLVLVGNKCDLAEQRVISTDQGEQLARKIKAKFLETSAKNRVNVDAVFETLLRLIITSGTLNLKDKKKTKKGKKDHKCLIL</sequence>
<evidence type="ECO:0000256" key="2">
    <source>
        <dbReference type="ARBA" id="ARBA00023134"/>
    </source>
</evidence>
<dbReference type="PRINTS" id="PR00449">
    <property type="entry name" value="RASTRNSFRMNG"/>
</dbReference>
<dbReference type="InterPro" id="IPR020849">
    <property type="entry name" value="Small_GTPase_Ras-type"/>
</dbReference>
<dbReference type="Pfam" id="PF00071">
    <property type="entry name" value="Ras"/>
    <property type="match status" value="1"/>
</dbReference>
<accession>A0A6B2LU05</accession>
<dbReference type="GO" id="GO:0016020">
    <property type="term" value="C:membrane"/>
    <property type="evidence" value="ECO:0007669"/>
    <property type="project" value="InterPro"/>
</dbReference>
<organism evidence="3">
    <name type="scientific">Arcella intermedia</name>
    <dbReference type="NCBI Taxonomy" id="1963864"/>
    <lineage>
        <taxon>Eukaryota</taxon>
        <taxon>Amoebozoa</taxon>
        <taxon>Tubulinea</taxon>
        <taxon>Elardia</taxon>
        <taxon>Arcellinida</taxon>
        <taxon>Sphaerothecina</taxon>
        <taxon>Arcellidae</taxon>
        <taxon>Arcella</taxon>
    </lineage>
</organism>
<dbReference type="PROSITE" id="PS51421">
    <property type="entry name" value="RAS"/>
    <property type="match status" value="1"/>
</dbReference>
<dbReference type="SMART" id="SM00175">
    <property type="entry name" value="RAB"/>
    <property type="match status" value="1"/>
</dbReference>
<dbReference type="Gene3D" id="3.40.50.300">
    <property type="entry name" value="P-loop containing nucleotide triphosphate hydrolases"/>
    <property type="match status" value="1"/>
</dbReference>
<dbReference type="GO" id="GO:0007165">
    <property type="term" value="P:signal transduction"/>
    <property type="evidence" value="ECO:0007669"/>
    <property type="project" value="InterPro"/>
</dbReference>
<dbReference type="InterPro" id="IPR027417">
    <property type="entry name" value="P-loop_NTPase"/>
</dbReference>
<dbReference type="AlphaFoldDB" id="A0A6B2LU05"/>
<dbReference type="PANTHER" id="PTHR24070">
    <property type="entry name" value="RAS, DI-RAS, AND RHEB FAMILY MEMBERS OF SMALL GTPASE SUPERFAMILY"/>
    <property type="match status" value="1"/>
</dbReference>